<dbReference type="InterPro" id="IPR035437">
    <property type="entry name" value="SNase_OB-fold_sf"/>
</dbReference>
<feature type="transmembrane region" description="Helical" evidence="2">
    <location>
        <begin position="21"/>
        <end position="39"/>
    </location>
</feature>
<proteinExistence type="predicted"/>
<dbReference type="SUPFAM" id="SSF50199">
    <property type="entry name" value="Staphylococcal nuclease"/>
    <property type="match status" value="1"/>
</dbReference>
<organism evidence="3 4">
    <name type="scientific">Sinorhizobium psoraleae</name>
    <dbReference type="NCBI Taxonomy" id="520838"/>
    <lineage>
        <taxon>Bacteria</taxon>
        <taxon>Pseudomonadati</taxon>
        <taxon>Pseudomonadota</taxon>
        <taxon>Alphaproteobacteria</taxon>
        <taxon>Hyphomicrobiales</taxon>
        <taxon>Rhizobiaceae</taxon>
        <taxon>Sinorhizobium/Ensifer group</taxon>
        <taxon>Sinorhizobium</taxon>
    </lineage>
</organism>
<gene>
    <name evidence="3" type="ORF">O3W52_19990</name>
</gene>
<evidence type="ECO:0000313" key="4">
    <source>
        <dbReference type="Proteomes" id="UP001079430"/>
    </source>
</evidence>
<dbReference type="Gene3D" id="2.40.50.90">
    <property type="match status" value="1"/>
</dbReference>
<keyword evidence="2" id="KW-0472">Membrane</keyword>
<protein>
    <submittedName>
        <fullName evidence="3">Thermonuclease family protein</fullName>
    </submittedName>
</protein>
<keyword evidence="2" id="KW-0812">Transmembrane</keyword>
<evidence type="ECO:0000256" key="1">
    <source>
        <dbReference type="SAM" id="MobiDB-lite"/>
    </source>
</evidence>
<dbReference type="RefSeq" id="WP_269282440.1">
    <property type="nucleotide sequence ID" value="NZ_JAPVOI010000004.1"/>
</dbReference>
<keyword evidence="2" id="KW-1133">Transmembrane helix</keyword>
<accession>A0ABT4KK33</accession>
<feature type="region of interest" description="Disordered" evidence="1">
    <location>
        <begin position="61"/>
        <end position="123"/>
    </location>
</feature>
<comment type="caution">
    <text evidence="3">The sequence shown here is derived from an EMBL/GenBank/DDBJ whole genome shotgun (WGS) entry which is preliminary data.</text>
</comment>
<dbReference type="EMBL" id="JAPVOI010000004">
    <property type="protein sequence ID" value="MCZ4092264.1"/>
    <property type="molecule type" value="Genomic_DNA"/>
</dbReference>
<evidence type="ECO:0000256" key="2">
    <source>
        <dbReference type="SAM" id="Phobius"/>
    </source>
</evidence>
<keyword evidence="4" id="KW-1185">Reference proteome</keyword>
<evidence type="ECO:0000313" key="3">
    <source>
        <dbReference type="EMBL" id="MCZ4092264.1"/>
    </source>
</evidence>
<name>A0ABT4KK33_9HYPH</name>
<reference evidence="3" key="1">
    <citation type="submission" date="2022-10" db="EMBL/GenBank/DDBJ databases">
        <title>Whole genome sequencing of three plant growth promoting bacteria isolated from Vachellia tortilis subsp. raddiana in Morocco.</title>
        <authorList>
            <person name="Hnini M."/>
            <person name="Zouagui R."/>
            <person name="Zouagui H."/>
            <person name="Chemao Elfihri M.-W."/>
            <person name="Ibrahimi A."/>
            <person name="Sbabou L."/>
            <person name="Aurag J."/>
        </authorList>
    </citation>
    <scope>NUCLEOTIDE SEQUENCE</scope>
    <source>
        <strain evidence="3">LMR678</strain>
    </source>
</reference>
<dbReference type="Proteomes" id="UP001079430">
    <property type="component" value="Unassembled WGS sequence"/>
</dbReference>
<sequence>MAKTSSKRRKRGASRKGNRGGMAPWYIAAVLMIGGIAAYDHRAKLPDLPGASEVVAMLSPKETKTKPVSAQARPKEHTGSIGRNPAVARSAPTARKQELVPPVPVGRTPALAPPAPIGRPMEQPTPRFADSNTFYFCGIRNDNCVVDGDTFLFKGEKIVIADIDAPETKGAKCEAERARGFYAKLRLRELLNAGKFTLVASKGGGSEGGSPHLVMRNGTSLGDVLVSEGLVRKRAGQASSWCGRSVARVSG</sequence>